<feature type="transmembrane region" description="Helical" evidence="6">
    <location>
        <begin position="43"/>
        <end position="67"/>
    </location>
</feature>
<evidence type="ECO:0000313" key="8">
    <source>
        <dbReference type="Proteomes" id="UP000230557"/>
    </source>
</evidence>
<feature type="transmembrane region" description="Helical" evidence="6">
    <location>
        <begin position="193"/>
        <end position="221"/>
    </location>
</feature>
<dbReference type="InterPro" id="IPR022791">
    <property type="entry name" value="L-PG_synthase/AglD"/>
</dbReference>
<evidence type="ECO:0008006" key="9">
    <source>
        <dbReference type="Google" id="ProtNLM"/>
    </source>
</evidence>
<protein>
    <recommendedName>
        <fullName evidence="9">Lysylphosphatidylglycerol synthetase family protein</fullName>
    </recommendedName>
</protein>
<dbReference type="AlphaFoldDB" id="A0A2H0VH09"/>
<comment type="caution">
    <text evidence="7">The sequence shown here is derived from an EMBL/GenBank/DDBJ whole genome shotgun (WGS) entry which is preliminary data.</text>
</comment>
<feature type="transmembrane region" description="Helical" evidence="6">
    <location>
        <begin position="227"/>
        <end position="246"/>
    </location>
</feature>
<name>A0A2H0VH09_9BACT</name>
<accession>A0A2H0VH09</accession>
<keyword evidence="2" id="KW-1003">Cell membrane</keyword>
<feature type="transmembrane region" description="Helical" evidence="6">
    <location>
        <begin position="258"/>
        <end position="275"/>
    </location>
</feature>
<evidence type="ECO:0000313" key="7">
    <source>
        <dbReference type="EMBL" id="PIR97580.1"/>
    </source>
</evidence>
<dbReference type="GO" id="GO:0005886">
    <property type="term" value="C:plasma membrane"/>
    <property type="evidence" value="ECO:0007669"/>
    <property type="project" value="UniProtKB-SubCell"/>
</dbReference>
<organism evidence="7 8">
    <name type="scientific">Candidatus Doudnabacteria bacterium CG10_big_fil_rev_8_21_14_0_10_41_10</name>
    <dbReference type="NCBI Taxonomy" id="1974551"/>
    <lineage>
        <taxon>Bacteria</taxon>
        <taxon>Candidatus Doudnaibacteriota</taxon>
    </lineage>
</organism>
<dbReference type="Proteomes" id="UP000230557">
    <property type="component" value="Unassembled WGS sequence"/>
</dbReference>
<proteinExistence type="predicted"/>
<keyword evidence="4 6" id="KW-1133">Transmembrane helix</keyword>
<dbReference type="EMBL" id="PFAJ01000007">
    <property type="protein sequence ID" value="PIR97580.1"/>
    <property type="molecule type" value="Genomic_DNA"/>
</dbReference>
<gene>
    <name evidence="7" type="ORF">COT91_00695</name>
</gene>
<evidence type="ECO:0000256" key="2">
    <source>
        <dbReference type="ARBA" id="ARBA00022475"/>
    </source>
</evidence>
<evidence type="ECO:0000256" key="6">
    <source>
        <dbReference type="SAM" id="Phobius"/>
    </source>
</evidence>
<sequence length="303" mass="34652">MKKVNWQKTVGYLIPIVIFYFLFRSIGENFSLISDYDFDFKIFHLILSVIFVFFNSVLAAVILKYFFKHFGFYLSFLDMLRVYSLSQLAKYIPGGVWLYLLRFRFLNKRVSKESFIAVSALENIVYVLSGLILAFFVSLRIFTTIPQRAAALAMCLVILIFLFRVKWFYFFVDKAMKFFKSSGELNYQRIGRGPLFITLFGSTLNWILVGIGFFFFVSSFLQVNYGMLPWFVAVFAASVTAGYIFIIAPGGLGVREGIMVLLLQSVFGLEVATVIAVATRLWAVVSESFIAGLITLFSKNNLK</sequence>
<feature type="transmembrane region" description="Helical" evidence="6">
    <location>
        <begin position="6"/>
        <end position="23"/>
    </location>
</feature>
<feature type="transmembrane region" description="Helical" evidence="6">
    <location>
        <begin position="87"/>
        <end position="103"/>
    </location>
</feature>
<evidence type="ECO:0000256" key="5">
    <source>
        <dbReference type="ARBA" id="ARBA00023136"/>
    </source>
</evidence>
<comment type="subcellular location">
    <subcellularLocation>
        <location evidence="1">Cell membrane</location>
        <topology evidence="1">Multi-pass membrane protein</topology>
    </subcellularLocation>
</comment>
<evidence type="ECO:0000256" key="1">
    <source>
        <dbReference type="ARBA" id="ARBA00004651"/>
    </source>
</evidence>
<reference evidence="8" key="1">
    <citation type="submission" date="2017-09" db="EMBL/GenBank/DDBJ databases">
        <title>Depth-based differentiation of microbial function through sediment-hosted aquifers and enrichment of novel symbionts in the deep terrestrial subsurface.</title>
        <authorList>
            <person name="Probst A.J."/>
            <person name="Ladd B."/>
            <person name="Jarett J.K."/>
            <person name="Geller-Mcgrath D.E."/>
            <person name="Sieber C.M.K."/>
            <person name="Emerson J.B."/>
            <person name="Anantharaman K."/>
            <person name="Thomas B.C."/>
            <person name="Malmstrom R."/>
            <person name="Stieglmeier M."/>
            <person name="Klingl A."/>
            <person name="Woyke T."/>
            <person name="Ryan C.M."/>
            <person name="Banfield J.F."/>
        </authorList>
    </citation>
    <scope>NUCLEOTIDE SEQUENCE [LARGE SCALE GENOMIC DNA]</scope>
</reference>
<keyword evidence="3 6" id="KW-0812">Transmembrane</keyword>
<evidence type="ECO:0000256" key="4">
    <source>
        <dbReference type="ARBA" id="ARBA00022989"/>
    </source>
</evidence>
<feature type="transmembrane region" description="Helical" evidence="6">
    <location>
        <begin position="149"/>
        <end position="172"/>
    </location>
</feature>
<dbReference type="Pfam" id="PF03706">
    <property type="entry name" value="LPG_synthase_TM"/>
    <property type="match status" value="1"/>
</dbReference>
<evidence type="ECO:0000256" key="3">
    <source>
        <dbReference type="ARBA" id="ARBA00022692"/>
    </source>
</evidence>
<feature type="transmembrane region" description="Helical" evidence="6">
    <location>
        <begin position="124"/>
        <end position="143"/>
    </location>
</feature>
<keyword evidence="5 6" id="KW-0472">Membrane</keyword>